<proteinExistence type="predicted"/>
<dbReference type="Gene3D" id="3.40.50.2020">
    <property type="match status" value="1"/>
</dbReference>
<dbReference type="AlphaFoldDB" id="A0A1M7B9N0"/>
<dbReference type="InterPro" id="IPR029057">
    <property type="entry name" value="PRTase-like"/>
</dbReference>
<keyword evidence="3" id="KW-1185">Reference proteome</keyword>
<dbReference type="STRING" id="1054996.SAMN05444414_11712"/>
<accession>A0A1M7B9N0</accession>
<organism evidence="2 3">
    <name type="scientific">Roseovarius marisflavi</name>
    <dbReference type="NCBI Taxonomy" id="1054996"/>
    <lineage>
        <taxon>Bacteria</taxon>
        <taxon>Pseudomonadati</taxon>
        <taxon>Pseudomonadota</taxon>
        <taxon>Alphaproteobacteria</taxon>
        <taxon>Rhodobacterales</taxon>
        <taxon>Roseobacteraceae</taxon>
        <taxon>Roseovarius</taxon>
    </lineage>
</organism>
<reference evidence="3" key="1">
    <citation type="submission" date="2016-11" db="EMBL/GenBank/DDBJ databases">
        <authorList>
            <person name="Varghese N."/>
            <person name="Submissions S."/>
        </authorList>
    </citation>
    <scope>NUCLEOTIDE SEQUENCE [LARGE SCALE GENOMIC DNA]</scope>
    <source>
        <strain evidence="3">DSM 29327</strain>
    </source>
</reference>
<name>A0A1M7B9N0_9RHOB</name>
<sequence>MERLPPLDPKATVVLALPRGGLPVADVIADALEVPPDIALVRKAGFPGQTELAIAAVTDGDDPQITISADMARRVGIDDAQITRLAERELPEISRRRQVYPKGRAPIPLVGKTVAVVVDDGIASGATMRAVLSFGRATDPKRLIAAVSAGRPDTIAEIEQDCDEVICLESPSNFRAAGLHYRHFDHVSYATVIDIIDCHAHKRPAQSRPALPHD</sequence>
<dbReference type="CDD" id="cd06223">
    <property type="entry name" value="PRTases_typeI"/>
    <property type="match status" value="1"/>
</dbReference>
<dbReference type="Gene3D" id="3.30.1310.20">
    <property type="entry name" value="PRTase-like"/>
    <property type="match status" value="1"/>
</dbReference>
<protein>
    <submittedName>
        <fullName evidence="2">Putative phosphoribosyl transferase</fullName>
    </submittedName>
</protein>
<dbReference type="RefSeq" id="WP_170865077.1">
    <property type="nucleotide sequence ID" value="NZ_FRBN01000017.1"/>
</dbReference>
<dbReference type="SUPFAM" id="SSF53271">
    <property type="entry name" value="PRTase-like"/>
    <property type="match status" value="1"/>
</dbReference>
<dbReference type="Proteomes" id="UP000184191">
    <property type="component" value="Unassembled WGS sequence"/>
</dbReference>
<gene>
    <name evidence="2" type="ORF">SAMN05444414_11712</name>
</gene>
<dbReference type="Pfam" id="PF00156">
    <property type="entry name" value="Pribosyltran"/>
    <property type="match status" value="1"/>
</dbReference>
<evidence type="ECO:0000313" key="2">
    <source>
        <dbReference type="EMBL" id="SHL51644.1"/>
    </source>
</evidence>
<feature type="domain" description="Phosphoribosyltransferase" evidence="1">
    <location>
        <begin position="10"/>
        <end position="177"/>
    </location>
</feature>
<dbReference type="GO" id="GO:0016740">
    <property type="term" value="F:transferase activity"/>
    <property type="evidence" value="ECO:0007669"/>
    <property type="project" value="UniProtKB-KW"/>
</dbReference>
<evidence type="ECO:0000313" key="3">
    <source>
        <dbReference type="Proteomes" id="UP000184191"/>
    </source>
</evidence>
<dbReference type="InterPro" id="IPR000836">
    <property type="entry name" value="PRTase_dom"/>
</dbReference>
<evidence type="ECO:0000259" key="1">
    <source>
        <dbReference type="Pfam" id="PF00156"/>
    </source>
</evidence>
<dbReference type="EMBL" id="FRBN01000017">
    <property type="protein sequence ID" value="SHL51644.1"/>
    <property type="molecule type" value="Genomic_DNA"/>
</dbReference>
<keyword evidence="2" id="KW-0808">Transferase</keyword>